<protein>
    <submittedName>
        <fullName evidence="2">T9SS type A sorting domain-containing protein</fullName>
    </submittedName>
</protein>
<gene>
    <name evidence="2" type="ORF">P0M35_09775</name>
</gene>
<name>A0AAE3P1C3_9BACT</name>
<dbReference type="NCBIfam" id="TIGR04183">
    <property type="entry name" value="Por_Secre_tail"/>
    <property type="match status" value="1"/>
</dbReference>
<organism evidence="2 3">
    <name type="scientific">Stygiobacter electus</name>
    <dbReference type="NCBI Taxonomy" id="3032292"/>
    <lineage>
        <taxon>Bacteria</taxon>
        <taxon>Pseudomonadati</taxon>
        <taxon>Ignavibacteriota</taxon>
        <taxon>Ignavibacteria</taxon>
        <taxon>Ignavibacteriales</taxon>
        <taxon>Melioribacteraceae</taxon>
        <taxon>Stygiobacter</taxon>
    </lineage>
</organism>
<keyword evidence="3" id="KW-1185">Reference proteome</keyword>
<dbReference type="AlphaFoldDB" id="A0AAE3P1C3"/>
<dbReference type="RefSeq" id="WP_321536211.1">
    <property type="nucleotide sequence ID" value="NZ_JARGDL010000013.1"/>
</dbReference>
<comment type="caution">
    <text evidence="2">The sequence shown here is derived from an EMBL/GenBank/DDBJ whole genome shotgun (WGS) entry which is preliminary data.</text>
</comment>
<dbReference type="Proteomes" id="UP001221302">
    <property type="component" value="Unassembled WGS sequence"/>
</dbReference>
<reference evidence="2" key="1">
    <citation type="submission" date="2023-03" db="EMBL/GenBank/DDBJ databases">
        <title>Stygiobacter electus gen. nov., sp. nov., facultatively anaerobic thermotolerant bacterium of the class Ignavibacteria from a well of Yessentuki mineral water deposit.</title>
        <authorList>
            <person name="Podosokorskaya O.A."/>
            <person name="Elcheninov A.G."/>
            <person name="Petrova N.F."/>
            <person name="Zavarzina D.G."/>
            <person name="Kublanov I.V."/>
            <person name="Merkel A.Y."/>
        </authorList>
    </citation>
    <scope>NUCLEOTIDE SEQUENCE</scope>
    <source>
        <strain evidence="2">09-Me</strain>
    </source>
</reference>
<evidence type="ECO:0000313" key="3">
    <source>
        <dbReference type="Proteomes" id="UP001221302"/>
    </source>
</evidence>
<dbReference type="InterPro" id="IPR026444">
    <property type="entry name" value="Secre_tail"/>
</dbReference>
<evidence type="ECO:0000259" key="1">
    <source>
        <dbReference type="Pfam" id="PF18962"/>
    </source>
</evidence>
<sequence>MKTKLFVLLIFPFIIYAQDAIKYISNVPKKFRTQYYQKLHNYNPLQVGNAWFYEQTETDGSKSYFQRSVVKDTIINSKKYFKKVDYHSRTVIINNVPTSINFYNWERNDTLKKASYMLDVEDLNNNGKTDDELLLDSLEIPKNPYPRVFLSYRYTWKNIAGLSNPSYVRFPYSQDSLWAIVFGDTVMTRQIEYLEKFLEEDIADKYGVVYIWNEGPPLYLTGAIINGKKYGTIVSVENDKSRIPNDIILYNNYPNPFNPSTTIKFEIPTRAFVKIKVFNSLGQEVISLINEFKDAGIYSVKFDGKNLSSGIYFYSLISNNHFLTKKMLLIK</sequence>
<dbReference type="Gene3D" id="2.60.40.4070">
    <property type="match status" value="1"/>
</dbReference>
<feature type="domain" description="Secretion system C-terminal sorting" evidence="1">
    <location>
        <begin position="253"/>
        <end position="327"/>
    </location>
</feature>
<evidence type="ECO:0000313" key="2">
    <source>
        <dbReference type="EMBL" id="MDF1612440.1"/>
    </source>
</evidence>
<accession>A0AAE3P1C3</accession>
<dbReference type="Pfam" id="PF18962">
    <property type="entry name" value="Por_Secre_tail"/>
    <property type="match status" value="1"/>
</dbReference>
<dbReference type="EMBL" id="JARGDL010000013">
    <property type="protein sequence ID" value="MDF1612440.1"/>
    <property type="molecule type" value="Genomic_DNA"/>
</dbReference>
<proteinExistence type="predicted"/>